<keyword evidence="2" id="KW-1185">Reference proteome</keyword>
<dbReference type="Proteomes" id="UP000475545">
    <property type="component" value="Unassembled WGS sequence"/>
</dbReference>
<evidence type="ECO:0000313" key="1">
    <source>
        <dbReference type="EMBL" id="MXP22447.1"/>
    </source>
</evidence>
<sequence>MTVIDQTGASTFDAAPDAPITGFDTAIAMAEAASCGNVSWWNTIRSHADDPAAGEYATSVLLAQLLVSTAHRLGIPVADVWERTRRTGRLPD</sequence>
<name>A0A6L7GSQ1_9ACTN</name>
<comment type="caution">
    <text evidence="1">The sequence shown here is derived from an EMBL/GenBank/DDBJ whole genome shotgun (WGS) entry which is preliminary data.</text>
</comment>
<reference evidence="1 2" key="1">
    <citation type="submission" date="2019-11" db="EMBL/GenBank/DDBJ databases">
        <title>Gordonia sp. nov., a novel actinobacterium isolated from mangrove soil in Hainan.</title>
        <authorList>
            <person name="Huang X."/>
            <person name="Xie Y."/>
            <person name="Chu X."/>
            <person name="Xiao K."/>
        </authorList>
    </citation>
    <scope>NUCLEOTIDE SEQUENCE [LARGE SCALE GENOMIC DNA]</scope>
    <source>
        <strain evidence="1 2">HNM0687</strain>
    </source>
</reference>
<gene>
    <name evidence="1" type="ORF">GIY30_13965</name>
</gene>
<accession>A0A6L7GSQ1</accession>
<dbReference type="AlphaFoldDB" id="A0A6L7GSQ1"/>
<organism evidence="1 2">
    <name type="scientific">Gordonia mangrovi</name>
    <dbReference type="NCBI Taxonomy" id="2665643"/>
    <lineage>
        <taxon>Bacteria</taxon>
        <taxon>Bacillati</taxon>
        <taxon>Actinomycetota</taxon>
        <taxon>Actinomycetes</taxon>
        <taxon>Mycobacteriales</taxon>
        <taxon>Gordoniaceae</taxon>
        <taxon>Gordonia</taxon>
    </lineage>
</organism>
<dbReference type="EMBL" id="WMBR01000003">
    <property type="protein sequence ID" value="MXP22447.1"/>
    <property type="molecule type" value="Genomic_DNA"/>
</dbReference>
<dbReference type="RefSeq" id="WP_160902591.1">
    <property type="nucleotide sequence ID" value="NZ_CP102850.1"/>
</dbReference>
<evidence type="ECO:0000313" key="2">
    <source>
        <dbReference type="Proteomes" id="UP000475545"/>
    </source>
</evidence>
<proteinExistence type="predicted"/>
<protein>
    <submittedName>
        <fullName evidence="1">Uncharacterized protein</fullName>
    </submittedName>
</protein>